<dbReference type="EMBL" id="JBHLVO010000012">
    <property type="protein sequence ID" value="MFC0272704.1"/>
    <property type="molecule type" value="Genomic_DNA"/>
</dbReference>
<sequence length="95" mass="10427">MSKEIKIDFSEVEEAISSATSAIQSVKTDLPTVEVGKNQLTSLTELQSLMNELTSAIINYQNILADQLEKTTSLIETVKETDRATASSMRKGDFV</sequence>
<keyword evidence="2" id="KW-1185">Reference proteome</keyword>
<dbReference type="Pfam" id="PF17279">
    <property type="entry name" value="DUF5344"/>
    <property type="match status" value="1"/>
</dbReference>
<organism evidence="1 2">
    <name type="scientific">Metabacillus herbersteinensis</name>
    <dbReference type="NCBI Taxonomy" id="283816"/>
    <lineage>
        <taxon>Bacteria</taxon>
        <taxon>Bacillati</taxon>
        <taxon>Bacillota</taxon>
        <taxon>Bacilli</taxon>
        <taxon>Bacillales</taxon>
        <taxon>Bacillaceae</taxon>
        <taxon>Metabacillus</taxon>
    </lineage>
</organism>
<name>A0ABV6GG97_9BACI</name>
<dbReference type="RefSeq" id="WP_378935292.1">
    <property type="nucleotide sequence ID" value="NZ_JBHLVO010000012.1"/>
</dbReference>
<dbReference type="InterPro" id="IPR046318">
    <property type="entry name" value="DUF5344"/>
</dbReference>
<comment type="caution">
    <text evidence="1">The sequence shown here is derived from an EMBL/GenBank/DDBJ whole genome shotgun (WGS) entry which is preliminary data.</text>
</comment>
<dbReference type="Proteomes" id="UP001589854">
    <property type="component" value="Unassembled WGS sequence"/>
</dbReference>
<evidence type="ECO:0000313" key="2">
    <source>
        <dbReference type="Proteomes" id="UP001589854"/>
    </source>
</evidence>
<protein>
    <submittedName>
        <fullName evidence="1">DUF5344 family protein</fullName>
    </submittedName>
</protein>
<evidence type="ECO:0000313" key="1">
    <source>
        <dbReference type="EMBL" id="MFC0272704.1"/>
    </source>
</evidence>
<gene>
    <name evidence="1" type="ORF">ACFFIX_14810</name>
</gene>
<proteinExistence type="predicted"/>
<reference evidence="1 2" key="1">
    <citation type="submission" date="2024-09" db="EMBL/GenBank/DDBJ databases">
        <authorList>
            <person name="Sun Q."/>
            <person name="Mori K."/>
        </authorList>
    </citation>
    <scope>NUCLEOTIDE SEQUENCE [LARGE SCALE GENOMIC DNA]</scope>
    <source>
        <strain evidence="1 2">CCM 7228</strain>
    </source>
</reference>
<accession>A0ABV6GG97</accession>